<dbReference type="EMBL" id="OZ019895">
    <property type="protein sequence ID" value="CAK9220603.1"/>
    <property type="molecule type" value="Genomic_DNA"/>
</dbReference>
<dbReference type="PANTHER" id="PTHR34459">
    <property type="entry name" value="OS01G0264500 PROTEIN"/>
    <property type="match status" value="1"/>
</dbReference>
<protein>
    <submittedName>
        <fullName evidence="3">Uncharacterized protein</fullName>
    </submittedName>
</protein>
<dbReference type="PANTHER" id="PTHR34459:SF3">
    <property type="entry name" value="OS01G0264500 PROTEIN"/>
    <property type="match status" value="1"/>
</dbReference>
<feature type="region of interest" description="Disordered" evidence="1">
    <location>
        <begin position="1"/>
        <end position="30"/>
    </location>
</feature>
<keyword evidence="2" id="KW-0812">Transmembrane</keyword>
<feature type="transmembrane region" description="Helical" evidence="2">
    <location>
        <begin position="94"/>
        <end position="120"/>
    </location>
</feature>
<gene>
    <name evidence="3" type="ORF">CSSPTR1EN2_LOCUS15539</name>
</gene>
<evidence type="ECO:0000313" key="4">
    <source>
        <dbReference type="Proteomes" id="UP001497512"/>
    </source>
</evidence>
<evidence type="ECO:0000313" key="3">
    <source>
        <dbReference type="EMBL" id="CAK9220603.1"/>
    </source>
</evidence>
<organism evidence="3 4">
    <name type="scientific">Sphagnum troendelagicum</name>
    <dbReference type="NCBI Taxonomy" id="128251"/>
    <lineage>
        <taxon>Eukaryota</taxon>
        <taxon>Viridiplantae</taxon>
        <taxon>Streptophyta</taxon>
        <taxon>Embryophyta</taxon>
        <taxon>Bryophyta</taxon>
        <taxon>Sphagnophytina</taxon>
        <taxon>Sphagnopsida</taxon>
        <taxon>Sphagnales</taxon>
        <taxon>Sphagnaceae</taxon>
        <taxon>Sphagnum</taxon>
    </lineage>
</organism>
<feature type="compositionally biased region" description="Polar residues" evidence="1">
    <location>
        <begin position="171"/>
        <end position="180"/>
    </location>
</feature>
<feature type="transmembrane region" description="Helical" evidence="2">
    <location>
        <begin position="62"/>
        <end position="82"/>
    </location>
</feature>
<evidence type="ECO:0000256" key="1">
    <source>
        <dbReference type="SAM" id="MobiDB-lite"/>
    </source>
</evidence>
<keyword evidence="2" id="KW-0472">Membrane</keyword>
<keyword evidence="2" id="KW-1133">Transmembrane helix</keyword>
<keyword evidence="4" id="KW-1185">Reference proteome</keyword>
<evidence type="ECO:0000256" key="2">
    <source>
        <dbReference type="SAM" id="Phobius"/>
    </source>
</evidence>
<proteinExistence type="predicted"/>
<feature type="region of interest" description="Disordered" evidence="1">
    <location>
        <begin position="149"/>
        <end position="180"/>
    </location>
</feature>
<accession>A0ABP0UHU2</accession>
<dbReference type="Proteomes" id="UP001497512">
    <property type="component" value="Chromosome 3"/>
</dbReference>
<name>A0ABP0UHU2_9BRYO</name>
<reference evidence="3" key="1">
    <citation type="submission" date="2024-02" db="EMBL/GenBank/DDBJ databases">
        <authorList>
            <consortium name="ELIXIR-Norway"/>
            <consortium name="Elixir Norway"/>
        </authorList>
    </citation>
    <scope>NUCLEOTIDE SEQUENCE</scope>
</reference>
<sequence>MATREAMEQLKATSNGKDSPLYHPPTLRPGIGPPRCPRCSAPLSNDLEASGWTIAPFMRESFAMVGTTAGGSMSALYGFNAVMPHVKKQIRGPIWFQLLVGLPPVMIFSVGCAGLAGGALPAFAQLAVSTYHAASASSHAAISQVTMHVEEQKSHPNSKSQLEDSQPKPASPQTTISQMR</sequence>